<evidence type="ECO:0000313" key="1">
    <source>
        <dbReference type="EMBL" id="JAH73146.1"/>
    </source>
</evidence>
<reference evidence="1" key="2">
    <citation type="journal article" date="2015" name="Fish Shellfish Immunol.">
        <title>Early steps in the European eel (Anguilla anguilla)-Vibrio vulnificus interaction in the gills: Role of the RtxA13 toxin.</title>
        <authorList>
            <person name="Callol A."/>
            <person name="Pajuelo D."/>
            <person name="Ebbesson L."/>
            <person name="Teles M."/>
            <person name="MacKenzie S."/>
            <person name="Amaro C."/>
        </authorList>
    </citation>
    <scope>NUCLEOTIDE SEQUENCE</scope>
</reference>
<reference evidence="1" key="1">
    <citation type="submission" date="2014-11" db="EMBL/GenBank/DDBJ databases">
        <authorList>
            <person name="Amaro Gonzalez C."/>
        </authorList>
    </citation>
    <scope>NUCLEOTIDE SEQUENCE</scope>
</reference>
<name>A0A0E9V561_ANGAN</name>
<sequence length="28" mass="3281">MYSTGLTQIVHYHFDQSEQSLAPQAKHY</sequence>
<accession>A0A0E9V561</accession>
<protein>
    <submittedName>
        <fullName evidence="1">Uncharacterized protein</fullName>
    </submittedName>
</protein>
<dbReference type="EMBL" id="GBXM01035431">
    <property type="protein sequence ID" value="JAH73146.1"/>
    <property type="molecule type" value="Transcribed_RNA"/>
</dbReference>
<organism evidence="1">
    <name type="scientific">Anguilla anguilla</name>
    <name type="common">European freshwater eel</name>
    <name type="synonym">Muraena anguilla</name>
    <dbReference type="NCBI Taxonomy" id="7936"/>
    <lineage>
        <taxon>Eukaryota</taxon>
        <taxon>Metazoa</taxon>
        <taxon>Chordata</taxon>
        <taxon>Craniata</taxon>
        <taxon>Vertebrata</taxon>
        <taxon>Euteleostomi</taxon>
        <taxon>Actinopterygii</taxon>
        <taxon>Neopterygii</taxon>
        <taxon>Teleostei</taxon>
        <taxon>Anguilliformes</taxon>
        <taxon>Anguillidae</taxon>
        <taxon>Anguilla</taxon>
    </lineage>
</organism>
<proteinExistence type="predicted"/>
<dbReference type="AlphaFoldDB" id="A0A0E9V561"/>